<reference evidence="1 2" key="1">
    <citation type="journal article" date="2020" name="ISME J.">
        <title>Comparative genomics reveals insights into cyanobacterial evolution and habitat adaptation.</title>
        <authorList>
            <person name="Chen M.Y."/>
            <person name="Teng W.K."/>
            <person name="Zhao L."/>
            <person name="Hu C.X."/>
            <person name="Zhou Y.K."/>
            <person name="Han B.P."/>
            <person name="Song L.R."/>
            <person name="Shu W.S."/>
        </authorList>
    </citation>
    <scope>NUCLEOTIDE SEQUENCE [LARGE SCALE GENOMIC DNA]</scope>
    <source>
        <strain evidence="1 2">FACHB-119</strain>
    </source>
</reference>
<evidence type="ECO:0000313" key="1">
    <source>
        <dbReference type="EMBL" id="MBD2503930.1"/>
    </source>
</evidence>
<proteinExistence type="predicted"/>
<accession>A0ABR8DC45</accession>
<keyword evidence="2" id="KW-1185">Reference proteome</keyword>
<gene>
    <name evidence="1" type="ORF">H6G83_25540</name>
</gene>
<evidence type="ECO:0008006" key="3">
    <source>
        <dbReference type="Google" id="ProtNLM"/>
    </source>
</evidence>
<evidence type="ECO:0000313" key="2">
    <source>
        <dbReference type="Proteomes" id="UP000661112"/>
    </source>
</evidence>
<dbReference type="EMBL" id="JACJSG010000042">
    <property type="protein sequence ID" value="MBD2503930.1"/>
    <property type="molecule type" value="Genomic_DNA"/>
</dbReference>
<name>A0ABR8DC45_9NOST</name>
<organism evidence="1 2">
    <name type="scientific">Anabaena azotica FACHB-119</name>
    <dbReference type="NCBI Taxonomy" id="947527"/>
    <lineage>
        <taxon>Bacteria</taxon>
        <taxon>Bacillati</taxon>
        <taxon>Cyanobacteriota</taxon>
        <taxon>Cyanophyceae</taxon>
        <taxon>Nostocales</taxon>
        <taxon>Nostocaceae</taxon>
        <taxon>Anabaena</taxon>
        <taxon>Anabaena azotica</taxon>
    </lineage>
</organism>
<sequence>MIKTKKSAVYRYAKEHKQYEKFLGSNRRKVKVSQTAFRRIRRLLESQNMPITTENLYIIAKLKQEAKAHNLRLDFLLSSFLTFSALLPAEKNGQLTGEALYLWLSNATKNKPHRTTIQRWIPNYKALNNYNFYQVSIAVVHAFSYNLRSNTNGFRTEGLRSSKISA</sequence>
<comment type="caution">
    <text evidence="1">The sequence shown here is derived from an EMBL/GenBank/DDBJ whole genome shotgun (WGS) entry which is preliminary data.</text>
</comment>
<dbReference type="RefSeq" id="WP_190477199.1">
    <property type="nucleotide sequence ID" value="NZ_JACJSG010000042.1"/>
</dbReference>
<dbReference type="Proteomes" id="UP000661112">
    <property type="component" value="Unassembled WGS sequence"/>
</dbReference>
<protein>
    <recommendedName>
        <fullName evidence="3">Integrase</fullName>
    </recommendedName>
</protein>